<keyword evidence="1" id="KW-0229">DNA integration</keyword>
<dbReference type="Pfam" id="PF00589">
    <property type="entry name" value="Phage_integrase"/>
    <property type="match status" value="1"/>
</dbReference>
<comment type="caution">
    <text evidence="7">The sequence shown here is derived from an EMBL/GenBank/DDBJ whole genome shotgun (WGS) entry which is preliminary data.</text>
</comment>
<evidence type="ECO:0000313" key="8">
    <source>
        <dbReference type="Proteomes" id="UP001401887"/>
    </source>
</evidence>
<name>A0ABP9W5Q5_9DEIO</name>
<dbReference type="Pfam" id="PF02899">
    <property type="entry name" value="Phage_int_SAM_1"/>
    <property type="match status" value="1"/>
</dbReference>
<evidence type="ECO:0000256" key="2">
    <source>
        <dbReference type="ARBA" id="ARBA00023125"/>
    </source>
</evidence>
<dbReference type="InterPro" id="IPR050090">
    <property type="entry name" value="Tyrosine_recombinase_XerCD"/>
</dbReference>
<evidence type="ECO:0000256" key="3">
    <source>
        <dbReference type="ARBA" id="ARBA00023172"/>
    </source>
</evidence>
<dbReference type="Gene3D" id="1.10.443.10">
    <property type="entry name" value="Intergrase catalytic core"/>
    <property type="match status" value="1"/>
</dbReference>
<evidence type="ECO:0000259" key="5">
    <source>
        <dbReference type="PROSITE" id="PS51898"/>
    </source>
</evidence>
<dbReference type="PANTHER" id="PTHR30349">
    <property type="entry name" value="PHAGE INTEGRASE-RELATED"/>
    <property type="match status" value="1"/>
</dbReference>
<reference evidence="7 8" key="1">
    <citation type="submission" date="2024-02" db="EMBL/GenBank/DDBJ databases">
        <title>Deinococcus carri NBRC 110142.</title>
        <authorList>
            <person name="Ichikawa N."/>
            <person name="Katano-Makiyama Y."/>
            <person name="Hidaka K."/>
        </authorList>
    </citation>
    <scope>NUCLEOTIDE SEQUENCE [LARGE SCALE GENOMIC DNA]</scope>
    <source>
        <strain evidence="7 8">NBRC 110142</strain>
    </source>
</reference>
<dbReference type="Proteomes" id="UP001401887">
    <property type="component" value="Unassembled WGS sequence"/>
</dbReference>
<dbReference type="SUPFAM" id="SSF56349">
    <property type="entry name" value="DNA breaking-rejoining enzymes"/>
    <property type="match status" value="1"/>
</dbReference>
<evidence type="ECO:0000256" key="4">
    <source>
        <dbReference type="PROSITE-ProRule" id="PRU01248"/>
    </source>
</evidence>
<evidence type="ECO:0000256" key="1">
    <source>
        <dbReference type="ARBA" id="ARBA00022908"/>
    </source>
</evidence>
<keyword evidence="3" id="KW-0233">DNA recombination</keyword>
<keyword evidence="8" id="KW-1185">Reference proteome</keyword>
<dbReference type="Gene3D" id="1.10.150.130">
    <property type="match status" value="1"/>
</dbReference>
<dbReference type="InterPro" id="IPR011010">
    <property type="entry name" value="DNA_brk_join_enz"/>
</dbReference>
<dbReference type="PROSITE" id="PS51898">
    <property type="entry name" value="TYR_RECOMBINASE"/>
    <property type="match status" value="1"/>
</dbReference>
<evidence type="ECO:0000313" key="7">
    <source>
        <dbReference type="EMBL" id="GAA5512697.1"/>
    </source>
</evidence>
<gene>
    <name evidence="7" type="primary">xerC_5</name>
    <name evidence="7" type="ORF">Dcar01_01415</name>
</gene>
<protein>
    <submittedName>
        <fullName evidence="7">Tyrosine recombinase XerC</fullName>
    </submittedName>
</protein>
<dbReference type="EMBL" id="BAABRP010000003">
    <property type="protein sequence ID" value="GAA5512697.1"/>
    <property type="molecule type" value="Genomic_DNA"/>
</dbReference>
<dbReference type="InterPro" id="IPR002104">
    <property type="entry name" value="Integrase_catalytic"/>
</dbReference>
<keyword evidence="2 4" id="KW-0238">DNA-binding</keyword>
<dbReference type="PANTHER" id="PTHR30349:SF81">
    <property type="entry name" value="TYROSINE RECOMBINASE XERC"/>
    <property type="match status" value="1"/>
</dbReference>
<dbReference type="InterPro" id="IPR010998">
    <property type="entry name" value="Integrase_recombinase_N"/>
</dbReference>
<dbReference type="InterPro" id="IPR004107">
    <property type="entry name" value="Integrase_SAM-like_N"/>
</dbReference>
<organism evidence="7 8">
    <name type="scientific">Deinococcus carri</name>
    <dbReference type="NCBI Taxonomy" id="1211323"/>
    <lineage>
        <taxon>Bacteria</taxon>
        <taxon>Thermotogati</taxon>
        <taxon>Deinococcota</taxon>
        <taxon>Deinococci</taxon>
        <taxon>Deinococcales</taxon>
        <taxon>Deinococcaceae</taxon>
        <taxon>Deinococcus</taxon>
    </lineage>
</organism>
<sequence length="264" mass="29508">MKAHLLAFGEAGGRISDHTLRSYTTSVRQFLTYAKRNAVNILRATPEQGLLWVRGMETVGKAAATVRVRMAGVRAFYRALRWATDIQTDPLQDVKAMRDPTPPWEKRLPYQVAEIDTLVNASPPKFRRLILLCAHAGLRISEALSVKADDVTEDALMVRNGKGGKARRVVLSRTLREALKAAPLCPEEAMTYQTARRTLKALCDLTAVPYRAWHSMRHYAGTRLSRETGSLECVARHLGHTNLATARIYAKWSDDALVQSVGNW</sequence>
<dbReference type="CDD" id="cd00397">
    <property type="entry name" value="DNA_BRE_C"/>
    <property type="match status" value="1"/>
</dbReference>
<evidence type="ECO:0000259" key="6">
    <source>
        <dbReference type="PROSITE" id="PS51900"/>
    </source>
</evidence>
<dbReference type="InterPro" id="IPR013762">
    <property type="entry name" value="Integrase-like_cat_sf"/>
</dbReference>
<proteinExistence type="predicted"/>
<accession>A0ABP9W5Q5</accession>
<dbReference type="PROSITE" id="PS51900">
    <property type="entry name" value="CB"/>
    <property type="match status" value="1"/>
</dbReference>
<feature type="domain" description="Tyr recombinase" evidence="5">
    <location>
        <begin position="105"/>
        <end position="262"/>
    </location>
</feature>
<feature type="domain" description="Core-binding (CB)" evidence="6">
    <location>
        <begin position="1"/>
        <end position="81"/>
    </location>
</feature>
<dbReference type="InterPro" id="IPR044068">
    <property type="entry name" value="CB"/>
</dbReference>